<sequence length="159" mass="17233">MKPIAALILAVVLFAFVAGCKKDSSKSNNGGIEGTWANKQIYPNATARATTYTFNSDGKFEIKQSAFDPVSDKLLGYFYKSTGSYTLTTNQLAFSNVTNYAIKDNGTTPVPEDQLVALSGQGAANTYTYAFNAKKDSLALTINCPPNASCIGLQWYRRQ</sequence>
<accession>A0A966DRZ7</accession>
<reference evidence="2" key="1">
    <citation type="submission" date="2020-01" db="EMBL/GenBank/DDBJ databases">
        <authorList>
            <person name="Seo Y.L."/>
        </authorList>
    </citation>
    <scope>NUCLEOTIDE SEQUENCE</scope>
    <source>
        <strain evidence="2">R11</strain>
    </source>
</reference>
<dbReference type="AlphaFoldDB" id="A0A966DRZ7"/>
<dbReference type="RefSeq" id="WP_166585567.1">
    <property type="nucleotide sequence ID" value="NZ_WWEO01000041.1"/>
</dbReference>
<dbReference type="Proteomes" id="UP000638732">
    <property type="component" value="Unassembled WGS sequence"/>
</dbReference>
<dbReference type="EMBL" id="WWEO01000041">
    <property type="protein sequence ID" value="NCD69608.1"/>
    <property type="molecule type" value="Genomic_DNA"/>
</dbReference>
<keyword evidence="3" id="KW-1185">Reference proteome</keyword>
<evidence type="ECO:0008006" key="4">
    <source>
        <dbReference type="Google" id="ProtNLM"/>
    </source>
</evidence>
<dbReference type="PROSITE" id="PS51257">
    <property type="entry name" value="PROKAR_LIPOPROTEIN"/>
    <property type="match status" value="1"/>
</dbReference>
<evidence type="ECO:0000256" key="1">
    <source>
        <dbReference type="SAM" id="SignalP"/>
    </source>
</evidence>
<evidence type="ECO:0000313" key="2">
    <source>
        <dbReference type="EMBL" id="NCD69608.1"/>
    </source>
</evidence>
<protein>
    <recommendedName>
        <fullName evidence="4">Lipocalin-like domain-containing protein</fullName>
    </recommendedName>
</protein>
<evidence type="ECO:0000313" key="3">
    <source>
        <dbReference type="Proteomes" id="UP000638732"/>
    </source>
</evidence>
<organism evidence="2 3">
    <name type="scientific">Mucilaginibacter agri</name>
    <dbReference type="NCBI Taxonomy" id="2695265"/>
    <lineage>
        <taxon>Bacteria</taxon>
        <taxon>Pseudomonadati</taxon>
        <taxon>Bacteroidota</taxon>
        <taxon>Sphingobacteriia</taxon>
        <taxon>Sphingobacteriales</taxon>
        <taxon>Sphingobacteriaceae</taxon>
        <taxon>Mucilaginibacter</taxon>
    </lineage>
</organism>
<proteinExistence type="predicted"/>
<name>A0A966DRZ7_9SPHI</name>
<gene>
    <name evidence="2" type="ORF">GSY63_09595</name>
</gene>
<keyword evidence="1" id="KW-0732">Signal</keyword>
<feature type="signal peptide" evidence="1">
    <location>
        <begin position="1"/>
        <end position="17"/>
    </location>
</feature>
<comment type="caution">
    <text evidence="2">The sequence shown here is derived from an EMBL/GenBank/DDBJ whole genome shotgun (WGS) entry which is preliminary data.</text>
</comment>
<reference evidence="2" key="2">
    <citation type="submission" date="2020-10" db="EMBL/GenBank/DDBJ databases">
        <title>Mucilaginibacter sp. nov., isolated from soil.</title>
        <authorList>
            <person name="Jeon C.O."/>
        </authorList>
    </citation>
    <scope>NUCLEOTIDE SEQUENCE</scope>
    <source>
        <strain evidence="2">R11</strain>
    </source>
</reference>
<feature type="chain" id="PRO_5036993732" description="Lipocalin-like domain-containing protein" evidence="1">
    <location>
        <begin position="18"/>
        <end position="159"/>
    </location>
</feature>